<dbReference type="CDD" id="cd06278">
    <property type="entry name" value="PBP1_LacI-like"/>
    <property type="match status" value="1"/>
</dbReference>
<comment type="caution">
    <text evidence="5">The sequence shown here is derived from an EMBL/GenBank/DDBJ whole genome shotgun (WGS) entry which is preliminary data.</text>
</comment>
<dbReference type="Gene3D" id="3.40.50.2300">
    <property type="match status" value="2"/>
</dbReference>
<evidence type="ECO:0000313" key="5">
    <source>
        <dbReference type="EMBL" id="NUB43698.1"/>
    </source>
</evidence>
<reference evidence="5" key="1">
    <citation type="submission" date="2020-05" db="EMBL/GenBank/DDBJ databases">
        <title>Fertoebacter nigrum gen. nov., sp. nov., a new member of the family Rhodobacteraceae.</title>
        <authorList>
            <person name="Szuroczki S."/>
            <person name="Abbaszade G."/>
            <person name="Buni D."/>
            <person name="Schumann P."/>
            <person name="Toth E."/>
        </authorList>
    </citation>
    <scope>NUCLEOTIDE SEQUENCE</scope>
    <source>
        <strain evidence="5">RG-N-1a</strain>
    </source>
</reference>
<dbReference type="PANTHER" id="PTHR30146:SF109">
    <property type="entry name" value="HTH-TYPE TRANSCRIPTIONAL REGULATOR GALS"/>
    <property type="match status" value="1"/>
</dbReference>
<dbReference type="SMART" id="SM00354">
    <property type="entry name" value="HTH_LACI"/>
    <property type="match status" value="1"/>
</dbReference>
<keyword evidence="2 5" id="KW-0238">DNA-binding</keyword>
<keyword evidence="1" id="KW-0805">Transcription regulation</keyword>
<protein>
    <submittedName>
        <fullName evidence="5">LacI family DNA-binding transcriptional regulator</fullName>
    </submittedName>
</protein>
<dbReference type="RefSeq" id="WP_152824247.1">
    <property type="nucleotide sequence ID" value="NZ_WHUT02000002.1"/>
</dbReference>
<sequence>MANDKVTSLEVAKRAGVSQSAVSRVFTPGASASKSTVQKVRQAAEELGYRPNVLARSLITGRTRIIGLVVAYLENQFYPVVMELLSRALQNKGYHILIFMAENSTEKVAQVMEELLDYQVDGIITASVAMTNDLTARCTAVGIPVVMFNRGQDDERLSEVTSDNIAGGRRATEFLIAGGHRRIAHVMGWQGASTGRDRATGFRLAMDAAGLAPHAMIDGMYSREVAAEVARDLCRGPDRPDAIFVGNDHMAFAVMDALRHDLGLSVPGDVSIVGYDDVPLAAWPAYGLTTIRQPVNRMVEATVEALLSQIESGDSAPRKIRIDGPLVIRTSVRKPE</sequence>
<dbReference type="Pfam" id="PF13377">
    <property type="entry name" value="Peripla_BP_3"/>
    <property type="match status" value="1"/>
</dbReference>
<gene>
    <name evidence="5" type="ORF">GEU84_004815</name>
</gene>
<dbReference type="AlphaFoldDB" id="A0A8X8GSU9"/>
<accession>A0A8X8GSU9</accession>
<keyword evidence="3" id="KW-0804">Transcription</keyword>
<keyword evidence="6" id="KW-1185">Reference proteome</keyword>
<dbReference type="InterPro" id="IPR028082">
    <property type="entry name" value="Peripla_BP_I"/>
</dbReference>
<dbReference type="SUPFAM" id="SSF53822">
    <property type="entry name" value="Periplasmic binding protein-like I"/>
    <property type="match status" value="1"/>
</dbReference>
<dbReference type="SUPFAM" id="SSF47413">
    <property type="entry name" value="lambda repressor-like DNA-binding domains"/>
    <property type="match status" value="1"/>
</dbReference>
<evidence type="ECO:0000256" key="2">
    <source>
        <dbReference type="ARBA" id="ARBA00023125"/>
    </source>
</evidence>
<evidence type="ECO:0000256" key="3">
    <source>
        <dbReference type="ARBA" id="ARBA00023163"/>
    </source>
</evidence>
<dbReference type="InterPro" id="IPR010982">
    <property type="entry name" value="Lambda_DNA-bd_dom_sf"/>
</dbReference>
<dbReference type="InterPro" id="IPR046335">
    <property type="entry name" value="LacI/GalR-like_sensor"/>
</dbReference>
<proteinExistence type="predicted"/>
<dbReference type="Gene3D" id="1.10.260.40">
    <property type="entry name" value="lambda repressor-like DNA-binding domains"/>
    <property type="match status" value="1"/>
</dbReference>
<dbReference type="GO" id="GO:0003700">
    <property type="term" value="F:DNA-binding transcription factor activity"/>
    <property type="evidence" value="ECO:0007669"/>
    <property type="project" value="TreeGrafter"/>
</dbReference>
<dbReference type="EMBL" id="WHUT02000002">
    <property type="protein sequence ID" value="NUB43698.1"/>
    <property type="molecule type" value="Genomic_DNA"/>
</dbReference>
<dbReference type="Proteomes" id="UP000484076">
    <property type="component" value="Unassembled WGS sequence"/>
</dbReference>
<dbReference type="InterPro" id="IPR000843">
    <property type="entry name" value="HTH_LacI"/>
</dbReference>
<feature type="domain" description="HTH lacI-type" evidence="4">
    <location>
        <begin position="6"/>
        <end position="60"/>
    </location>
</feature>
<dbReference type="PANTHER" id="PTHR30146">
    <property type="entry name" value="LACI-RELATED TRANSCRIPTIONAL REPRESSOR"/>
    <property type="match status" value="1"/>
</dbReference>
<organism evidence="5 6">
    <name type="scientific">Fertoeibacter niger</name>
    <dbReference type="NCBI Taxonomy" id="2656921"/>
    <lineage>
        <taxon>Bacteria</taxon>
        <taxon>Pseudomonadati</taxon>
        <taxon>Pseudomonadota</taxon>
        <taxon>Alphaproteobacteria</taxon>
        <taxon>Rhodobacterales</taxon>
        <taxon>Paracoccaceae</taxon>
        <taxon>Fertoeibacter</taxon>
    </lineage>
</organism>
<evidence type="ECO:0000256" key="1">
    <source>
        <dbReference type="ARBA" id="ARBA00023015"/>
    </source>
</evidence>
<evidence type="ECO:0000313" key="6">
    <source>
        <dbReference type="Proteomes" id="UP000484076"/>
    </source>
</evidence>
<dbReference type="GO" id="GO:0000976">
    <property type="term" value="F:transcription cis-regulatory region binding"/>
    <property type="evidence" value="ECO:0007669"/>
    <property type="project" value="TreeGrafter"/>
</dbReference>
<dbReference type="CDD" id="cd01392">
    <property type="entry name" value="HTH_LacI"/>
    <property type="match status" value="1"/>
</dbReference>
<dbReference type="PROSITE" id="PS50932">
    <property type="entry name" value="HTH_LACI_2"/>
    <property type="match status" value="1"/>
</dbReference>
<name>A0A8X8GSU9_9RHOB</name>
<evidence type="ECO:0000259" key="4">
    <source>
        <dbReference type="PROSITE" id="PS50932"/>
    </source>
</evidence>
<dbReference type="Pfam" id="PF00356">
    <property type="entry name" value="LacI"/>
    <property type="match status" value="1"/>
</dbReference>